<name>A0AAE5CBA3_9BACT</name>
<evidence type="ECO:0000313" key="2">
    <source>
        <dbReference type="Proteomes" id="UP000702544"/>
    </source>
</evidence>
<accession>A0AAE5CBA3</accession>
<dbReference type="Proteomes" id="UP000702544">
    <property type="component" value="Unassembled WGS sequence"/>
</dbReference>
<comment type="caution">
    <text evidence="1">The sequence shown here is derived from an EMBL/GenBank/DDBJ whole genome shotgun (WGS) entry which is preliminary data.</text>
</comment>
<organism evidence="1 2">
    <name type="scientific">Candidatus Kutchimonas denitrificans</name>
    <dbReference type="NCBI Taxonomy" id="3056748"/>
    <lineage>
        <taxon>Bacteria</taxon>
        <taxon>Pseudomonadati</taxon>
        <taxon>Gemmatimonadota</taxon>
        <taxon>Gemmatimonadia</taxon>
        <taxon>Candidatus Palauibacterales</taxon>
        <taxon>Candidatus Palauibacteraceae</taxon>
        <taxon>Candidatus Kutchimonas</taxon>
    </lineage>
</organism>
<dbReference type="EMBL" id="JAACAK010000083">
    <property type="protein sequence ID" value="NIR75572.1"/>
    <property type="molecule type" value="Genomic_DNA"/>
</dbReference>
<sequence>MLSIIGSARGDARRGSFARVGVALTMMMMMMTACEVPQAPEWDVGVSVPFSSDPITVVDFLPAAVDTATVDGQRAFVVAPQADSVSYTLGTMCPSCVDGTVAPVPSFDYQDSFDVPLDPDLASIEIVSAQLELFVDNQLNFDPLRPGAGGFLAIAVRDLGSGALLDSVFIDGNVESLPANTRKSVILDITNAEITQGVRLVLNVHSPDDGQTVQIDNSLSITVGGILDQISVAAITAVVDNETLDEQFFVDFDEDIRTEIAERVQEGAYELQLIHDIEIAGTLEVSIAGSPGDLFSGDPAREVRLDALSFVSDQPQTGTLTVAEIEQFAGFVEVYVGYRGVASGTRAGNLSRFTPGQSLETELKVSAVVRVGT</sequence>
<gene>
    <name evidence="1" type="ORF">GWO12_10765</name>
</gene>
<reference evidence="1 2" key="1">
    <citation type="submission" date="2020-01" db="EMBL/GenBank/DDBJ databases">
        <title>Genomes assembled from Gulf of Kutch pelagic sediment metagenomes.</title>
        <authorList>
            <person name="Chandrashekar M."/>
            <person name="Mahajan M.S."/>
            <person name="Dave K.J."/>
            <person name="Vatsa P."/>
            <person name="Nathani N.M."/>
        </authorList>
    </citation>
    <scope>NUCLEOTIDE SEQUENCE [LARGE SCALE GENOMIC DNA]</scope>
    <source>
        <strain evidence="1">KS3-K002</strain>
    </source>
</reference>
<dbReference type="AlphaFoldDB" id="A0AAE5CBA3"/>
<protein>
    <submittedName>
        <fullName evidence="1">Uncharacterized protein</fullName>
    </submittedName>
</protein>
<proteinExistence type="predicted"/>
<evidence type="ECO:0000313" key="1">
    <source>
        <dbReference type="EMBL" id="NIR75572.1"/>
    </source>
</evidence>